<evidence type="ECO:0000313" key="4">
    <source>
        <dbReference type="Proteomes" id="UP001597151"/>
    </source>
</evidence>
<gene>
    <name evidence="3" type="ORF">ACFQ3C_06900</name>
</gene>
<dbReference type="Gene3D" id="2.40.128.130">
    <property type="entry name" value="Autotransporter beta-domain"/>
    <property type="match status" value="1"/>
</dbReference>
<keyword evidence="4" id="KW-1185">Reference proteome</keyword>
<feature type="chain" id="PRO_5045811539" evidence="1">
    <location>
        <begin position="23"/>
        <end position="326"/>
    </location>
</feature>
<feature type="domain" description="Autotransporter" evidence="2">
    <location>
        <begin position="91"/>
        <end position="326"/>
    </location>
</feature>
<organism evidence="3 4">
    <name type="scientific">Seohaeicola saemankumensis</name>
    <dbReference type="NCBI Taxonomy" id="481181"/>
    <lineage>
        <taxon>Bacteria</taxon>
        <taxon>Pseudomonadati</taxon>
        <taxon>Pseudomonadota</taxon>
        <taxon>Alphaproteobacteria</taxon>
        <taxon>Rhodobacterales</taxon>
        <taxon>Roseobacteraceae</taxon>
        <taxon>Seohaeicola</taxon>
    </lineage>
</organism>
<protein>
    <submittedName>
        <fullName evidence="3">Autotransporter domain-containing protein</fullName>
    </submittedName>
</protein>
<accession>A0ABW3TCF9</accession>
<dbReference type="SUPFAM" id="SSF103515">
    <property type="entry name" value="Autotransporter"/>
    <property type="match status" value="1"/>
</dbReference>
<dbReference type="EMBL" id="JBHTKR010000003">
    <property type="protein sequence ID" value="MFD1194392.1"/>
    <property type="molecule type" value="Genomic_DNA"/>
</dbReference>
<feature type="signal peptide" evidence="1">
    <location>
        <begin position="1"/>
        <end position="22"/>
    </location>
</feature>
<sequence length="326" mass="33503">MTKYRLALAASVLFGVAPPAFAQVETGQFTGPSMDAAVFALSGVGGFQQGHAARNAIDQTLRGRFQLPGASGTGDAVTRSDLFVSTQGNSGAAHEANAWLAFGGASYFDGYEGYSADLSAGMDWRLGQSGVLGLMLGAGKTDLEDSVSPETGTSSYTVGAYAAHAFASGVVIDLYLAHSALDYEVGAAAFDTTRTQAGFSVSGAVAMSTGVLQPRMRLSGSWEDFPLGVGGVTGGTTEQFIGSVGARHAFNATVMAGGLTPWASFDLEYGHQEDTTGVIDYFLSPRVGLGVTGDLGAGVLSTSIDIGYVRSDVYGVGIEMSYGFSF</sequence>
<evidence type="ECO:0000259" key="2">
    <source>
        <dbReference type="PROSITE" id="PS51208"/>
    </source>
</evidence>
<comment type="caution">
    <text evidence="3">The sequence shown here is derived from an EMBL/GenBank/DDBJ whole genome shotgun (WGS) entry which is preliminary data.</text>
</comment>
<dbReference type="InterPro" id="IPR005546">
    <property type="entry name" value="Autotransporte_beta"/>
</dbReference>
<dbReference type="PROSITE" id="PS51208">
    <property type="entry name" value="AUTOTRANSPORTER"/>
    <property type="match status" value="1"/>
</dbReference>
<evidence type="ECO:0000256" key="1">
    <source>
        <dbReference type="SAM" id="SignalP"/>
    </source>
</evidence>
<dbReference type="Proteomes" id="UP001597151">
    <property type="component" value="Unassembled WGS sequence"/>
</dbReference>
<dbReference type="Pfam" id="PF03797">
    <property type="entry name" value="Autotransporter"/>
    <property type="match status" value="1"/>
</dbReference>
<reference evidence="4" key="1">
    <citation type="journal article" date="2019" name="Int. J. Syst. Evol. Microbiol.">
        <title>The Global Catalogue of Microorganisms (GCM) 10K type strain sequencing project: providing services to taxonomists for standard genome sequencing and annotation.</title>
        <authorList>
            <consortium name="The Broad Institute Genomics Platform"/>
            <consortium name="The Broad Institute Genome Sequencing Center for Infectious Disease"/>
            <person name="Wu L."/>
            <person name="Ma J."/>
        </authorList>
    </citation>
    <scope>NUCLEOTIDE SEQUENCE [LARGE SCALE GENOMIC DNA]</scope>
    <source>
        <strain evidence="4">CCUG 55328</strain>
    </source>
</reference>
<evidence type="ECO:0000313" key="3">
    <source>
        <dbReference type="EMBL" id="MFD1194392.1"/>
    </source>
</evidence>
<name>A0ABW3TCF9_9RHOB</name>
<proteinExistence type="predicted"/>
<dbReference type="InterPro" id="IPR036709">
    <property type="entry name" value="Autotransporte_beta_dom_sf"/>
</dbReference>
<keyword evidence="1" id="KW-0732">Signal</keyword>